<dbReference type="RefSeq" id="WP_008597872.1">
    <property type="nucleotide sequence ID" value="NZ_AMRM01000017.1"/>
</dbReference>
<organism evidence="2 3">
    <name type="scientific">Nitratireductor pacificus pht-3B</name>
    <dbReference type="NCBI Taxonomy" id="391937"/>
    <lineage>
        <taxon>Bacteria</taxon>
        <taxon>Pseudomonadati</taxon>
        <taxon>Pseudomonadota</taxon>
        <taxon>Alphaproteobacteria</taxon>
        <taxon>Hyphomicrobiales</taxon>
        <taxon>Phyllobacteriaceae</taxon>
        <taxon>Nitratireductor</taxon>
    </lineage>
</organism>
<evidence type="ECO:0008006" key="4">
    <source>
        <dbReference type="Google" id="ProtNLM"/>
    </source>
</evidence>
<evidence type="ECO:0000313" key="3">
    <source>
        <dbReference type="Proteomes" id="UP000006786"/>
    </source>
</evidence>
<proteinExistence type="predicted"/>
<keyword evidence="1" id="KW-0812">Transmembrane</keyword>
<dbReference type="Pfam" id="PF11157">
    <property type="entry name" value="DUF2937"/>
    <property type="match status" value="1"/>
</dbReference>
<evidence type="ECO:0000313" key="2">
    <source>
        <dbReference type="EMBL" id="EKF18012.1"/>
    </source>
</evidence>
<keyword evidence="3" id="KW-1185">Reference proteome</keyword>
<dbReference type="EMBL" id="AMRM01000017">
    <property type="protein sequence ID" value="EKF18012.1"/>
    <property type="molecule type" value="Genomic_DNA"/>
</dbReference>
<dbReference type="eggNOG" id="ENOG5032RKN">
    <property type="taxonomic scope" value="Bacteria"/>
</dbReference>
<accession>K2MLA1</accession>
<dbReference type="STRING" id="391937.NA2_15062"/>
<keyword evidence="1" id="KW-0472">Membrane</keyword>
<dbReference type="Proteomes" id="UP000006786">
    <property type="component" value="Unassembled WGS sequence"/>
</dbReference>
<dbReference type="PATRIC" id="fig|391937.3.peg.3097"/>
<reference evidence="2 3" key="1">
    <citation type="journal article" date="2012" name="J. Bacteriol.">
        <title>Genome Sequence of Nitratireductor pacificus Type Strain pht-3B.</title>
        <authorList>
            <person name="Lai Q."/>
            <person name="Li G."/>
            <person name="Shao Z."/>
        </authorList>
    </citation>
    <scope>NUCLEOTIDE SEQUENCE [LARGE SCALE GENOMIC DNA]</scope>
    <source>
        <strain evidence="3">pht-3B</strain>
    </source>
</reference>
<feature type="transmembrane region" description="Helical" evidence="1">
    <location>
        <begin position="130"/>
        <end position="148"/>
    </location>
</feature>
<dbReference type="InterPro" id="IPR022584">
    <property type="entry name" value="DUF2937"/>
</dbReference>
<keyword evidence="1" id="KW-1133">Transmembrane helix</keyword>
<name>K2MLA1_9HYPH</name>
<protein>
    <recommendedName>
        <fullName evidence="4">DUF2937 family protein</fullName>
    </recommendedName>
</protein>
<comment type="caution">
    <text evidence="2">The sequence shown here is derived from an EMBL/GenBank/DDBJ whole genome shotgun (WGS) entry which is preliminary data.</text>
</comment>
<evidence type="ECO:0000256" key="1">
    <source>
        <dbReference type="SAM" id="Phobius"/>
    </source>
</evidence>
<sequence>MIGLAVSVGCGIVTSQAPELAQQYRQRLNGALHELGGVVAAFDADAARNNLQRPEALALYQASDDAFLRDRGQSVQVAIDRLDTLARQSLALDALPAAARPLALVNAPDTTVLRGTLGDFEPAVPITPHGLLWAGVGFLFGFGLWSLLRRLFRRRKARPVPGARV</sequence>
<gene>
    <name evidence="2" type="ORF">NA2_15062</name>
</gene>
<dbReference type="AlphaFoldDB" id="K2MLA1"/>